<dbReference type="AlphaFoldDB" id="A0A7Z0WK08"/>
<reference evidence="2 3" key="1">
    <citation type="submission" date="2016-12" db="EMBL/GenBank/DDBJ databases">
        <title>The draft genome sequence of Actinophytocola xinjiangensis.</title>
        <authorList>
            <person name="Wang W."/>
            <person name="Yuan L."/>
        </authorList>
    </citation>
    <scope>NUCLEOTIDE SEQUENCE [LARGE SCALE GENOMIC DNA]</scope>
    <source>
        <strain evidence="2 3">CGMCC 4.4663</strain>
    </source>
</reference>
<dbReference type="GO" id="GO:0003677">
    <property type="term" value="F:DNA binding"/>
    <property type="evidence" value="ECO:0007669"/>
    <property type="project" value="InterPro"/>
</dbReference>
<dbReference type="InterPro" id="IPR010982">
    <property type="entry name" value="Lambda_DNA-bd_dom_sf"/>
</dbReference>
<dbReference type="Gene3D" id="1.10.260.40">
    <property type="entry name" value="lambda repressor-like DNA-binding domains"/>
    <property type="match status" value="1"/>
</dbReference>
<evidence type="ECO:0000313" key="3">
    <source>
        <dbReference type="Proteomes" id="UP000185696"/>
    </source>
</evidence>
<accession>A0A7Z0WK08</accession>
<dbReference type="Pfam" id="PF19054">
    <property type="entry name" value="DUF5753"/>
    <property type="match status" value="1"/>
</dbReference>
<dbReference type="CDD" id="cd00093">
    <property type="entry name" value="HTH_XRE"/>
    <property type="match status" value="1"/>
</dbReference>
<comment type="caution">
    <text evidence="2">The sequence shown here is derived from an EMBL/GenBank/DDBJ whole genome shotgun (WGS) entry which is preliminary data.</text>
</comment>
<dbReference type="PROSITE" id="PS50943">
    <property type="entry name" value="HTH_CROC1"/>
    <property type="match status" value="1"/>
</dbReference>
<sequence length="275" mass="29870">MPRRSPGARAVGIGAELRRLREAKSLSLRRVAEAVGIGPDKLSRVENGKQNPDVDDVSAVLAILGVTGETRERILDEVRNVDEPGWWERHLGITKESAALADYESRAEHVIDWAPLVIPGLLQTMDYAGAVMEMYGIGAEDIGVRLGARRERQRAAADTSYDAYIGESALRTVVGSPGVMHAQLGTLLDIGGRRSVRVVPSAGPAHLGQLGGFILLRFRSAPSVVHVELLRSGVFLDRRELTDPYLNAVTQVSAVALTETESAHLIRQVRQEMEG</sequence>
<evidence type="ECO:0000313" key="2">
    <source>
        <dbReference type="EMBL" id="OLF09125.1"/>
    </source>
</evidence>
<gene>
    <name evidence="2" type="ORF">BLA60_21360</name>
</gene>
<protein>
    <recommendedName>
        <fullName evidence="1">HTH cro/C1-type domain-containing protein</fullName>
    </recommendedName>
</protein>
<dbReference type="RefSeq" id="WP_075134715.1">
    <property type="nucleotide sequence ID" value="NZ_MSIF01000010.1"/>
</dbReference>
<name>A0A7Z0WK08_9PSEU</name>
<dbReference type="InterPro" id="IPR043917">
    <property type="entry name" value="DUF5753"/>
</dbReference>
<dbReference type="Proteomes" id="UP000185696">
    <property type="component" value="Unassembled WGS sequence"/>
</dbReference>
<feature type="domain" description="HTH cro/C1-type" evidence="1">
    <location>
        <begin position="17"/>
        <end position="71"/>
    </location>
</feature>
<evidence type="ECO:0000259" key="1">
    <source>
        <dbReference type="PROSITE" id="PS50943"/>
    </source>
</evidence>
<dbReference type="SUPFAM" id="SSF47413">
    <property type="entry name" value="lambda repressor-like DNA-binding domains"/>
    <property type="match status" value="1"/>
</dbReference>
<dbReference type="Pfam" id="PF13560">
    <property type="entry name" value="HTH_31"/>
    <property type="match status" value="1"/>
</dbReference>
<keyword evidence="3" id="KW-1185">Reference proteome</keyword>
<dbReference type="SMART" id="SM00530">
    <property type="entry name" value="HTH_XRE"/>
    <property type="match status" value="1"/>
</dbReference>
<organism evidence="2 3">
    <name type="scientific">Actinophytocola xinjiangensis</name>
    <dbReference type="NCBI Taxonomy" id="485602"/>
    <lineage>
        <taxon>Bacteria</taxon>
        <taxon>Bacillati</taxon>
        <taxon>Actinomycetota</taxon>
        <taxon>Actinomycetes</taxon>
        <taxon>Pseudonocardiales</taxon>
        <taxon>Pseudonocardiaceae</taxon>
    </lineage>
</organism>
<dbReference type="InterPro" id="IPR001387">
    <property type="entry name" value="Cro/C1-type_HTH"/>
</dbReference>
<proteinExistence type="predicted"/>
<dbReference type="EMBL" id="MSIF01000010">
    <property type="protein sequence ID" value="OLF09125.1"/>
    <property type="molecule type" value="Genomic_DNA"/>
</dbReference>